<feature type="non-terminal residue" evidence="1">
    <location>
        <position position="85"/>
    </location>
</feature>
<gene>
    <name evidence="1" type="ORF">AMTR_s02491p00007000</name>
</gene>
<organism evidence="1 2">
    <name type="scientific">Amborella trichopoda</name>
    <dbReference type="NCBI Taxonomy" id="13333"/>
    <lineage>
        <taxon>Eukaryota</taxon>
        <taxon>Viridiplantae</taxon>
        <taxon>Streptophyta</taxon>
        <taxon>Embryophyta</taxon>
        <taxon>Tracheophyta</taxon>
        <taxon>Spermatophyta</taxon>
        <taxon>Magnoliopsida</taxon>
        <taxon>Amborellales</taxon>
        <taxon>Amborellaceae</taxon>
        <taxon>Amborella</taxon>
    </lineage>
</organism>
<dbReference type="Gramene" id="ERN11810">
    <property type="protein sequence ID" value="ERN11810"/>
    <property type="gene ID" value="AMTR_s02491p00007000"/>
</dbReference>
<keyword evidence="2" id="KW-1185">Reference proteome</keyword>
<reference evidence="2" key="1">
    <citation type="journal article" date="2013" name="Science">
        <title>The Amborella genome and the evolution of flowering plants.</title>
        <authorList>
            <consortium name="Amborella Genome Project"/>
        </authorList>
    </citation>
    <scope>NUCLEOTIDE SEQUENCE [LARGE SCALE GENOMIC DNA]</scope>
</reference>
<dbReference type="EMBL" id="KI392668">
    <property type="protein sequence ID" value="ERN11810.1"/>
    <property type="molecule type" value="Genomic_DNA"/>
</dbReference>
<accession>U5CVL5</accession>
<evidence type="ECO:0000313" key="2">
    <source>
        <dbReference type="Proteomes" id="UP000017836"/>
    </source>
</evidence>
<name>U5CVL5_AMBTC</name>
<proteinExistence type="predicted"/>
<sequence length="85" mass="9736">MRLVNFDEPHDVEEATSTPLWRYVTRVGEKTKKEGRGTRTWTYNFNCIEASYTGLYACVRAHLLGEFQGQMSQGIAKCSKVSKEE</sequence>
<dbReference type="AlphaFoldDB" id="U5CVL5"/>
<protein>
    <submittedName>
        <fullName evidence="1">Uncharacterized protein</fullName>
    </submittedName>
</protein>
<dbReference type="Proteomes" id="UP000017836">
    <property type="component" value="Unassembled WGS sequence"/>
</dbReference>
<evidence type="ECO:0000313" key="1">
    <source>
        <dbReference type="EMBL" id="ERN11810.1"/>
    </source>
</evidence>
<dbReference type="HOGENOM" id="CLU_2519136_0_0_1"/>